<name>M6CXE5_9LEPT</name>
<reference evidence="1 2" key="1">
    <citation type="submission" date="2013-01" db="EMBL/GenBank/DDBJ databases">
        <authorList>
            <person name="Harkins D.M."/>
            <person name="Durkin A.S."/>
            <person name="Brinkac L.M."/>
            <person name="Haft D.H."/>
            <person name="Selengut J.D."/>
            <person name="Sanka R."/>
            <person name="DePew J."/>
            <person name="Purushe J."/>
            <person name="Galloway R.L."/>
            <person name="Vinetz J.M."/>
            <person name="Sutton G.G."/>
            <person name="Nierman W.C."/>
            <person name="Fouts D.E."/>
        </authorList>
    </citation>
    <scope>NUCLEOTIDE SEQUENCE [LARGE SCALE GENOMIC DNA]</scope>
    <source>
        <strain evidence="1 2">79601</strain>
    </source>
</reference>
<dbReference type="EMBL" id="ANIK01000026">
    <property type="protein sequence ID" value="EMJ96359.1"/>
    <property type="molecule type" value="Genomic_DNA"/>
</dbReference>
<accession>M6CXE5</accession>
<evidence type="ECO:0000313" key="2">
    <source>
        <dbReference type="Proteomes" id="UP000011988"/>
    </source>
</evidence>
<dbReference type="Proteomes" id="UP000011988">
    <property type="component" value="Unassembled WGS sequence"/>
</dbReference>
<proteinExistence type="predicted"/>
<dbReference type="PATRIC" id="fig|1218565.3.peg.1214"/>
<comment type="caution">
    <text evidence="1">The sequence shown here is derived from an EMBL/GenBank/DDBJ whole genome shotgun (WGS) entry which is preliminary data.</text>
</comment>
<dbReference type="AlphaFoldDB" id="M6CXE5"/>
<gene>
    <name evidence="1" type="ORF">LEP1GSC194_3263</name>
</gene>
<organism evidence="1 2">
    <name type="scientific">Leptospira alstonii serovar Sichuan str. 79601</name>
    <dbReference type="NCBI Taxonomy" id="1218565"/>
    <lineage>
        <taxon>Bacteria</taxon>
        <taxon>Pseudomonadati</taxon>
        <taxon>Spirochaetota</taxon>
        <taxon>Spirochaetia</taxon>
        <taxon>Leptospirales</taxon>
        <taxon>Leptospiraceae</taxon>
        <taxon>Leptospira</taxon>
    </lineage>
</organism>
<evidence type="ECO:0000313" key="1">
    <source>
        <dbReference type="EMBL" id="EMJ96359.1"/>
    </source>
</evidence>
<protein>
    <submittedName>
        <fullName evidence="1">Uncharacterized protein</fullName>
    </submittedName>
</protein>
<sequence length="46" mass="5063">MKDVRSIPPDDPKASIRAEFCAEGKSARFPNNIHIRVGKGQALKRG</sequence>